<organism evidence="2">
    <name type="scientific">Naegleria gruberi</name>
    <name type="common">Amoeba</name>
    <dbReference type="NCBI Taxonomy" id="5762"/>
    <lineage>
        <taxon>Eukaryota</taxon>
        <taxon>Discoba</taxon>
        <taxon>Heterolobosea</taxon>
        <taxon>Tetramitia</taxon>
        <taxon>Eutetramitia</taxon>
        <taxon>Vahlkampfiidae</taxon>
        <taxon>Naegleria</taxon>
    </lineage>
</organism>
<proteinExistence type="predicted"/>
<dbReference type="AlphaFoldDB" id="D2W3R7"/>
<evidence type="ECO:0000313" key="2">
    <source>
        <dbReference type="Proteomes" id="UP000006671"/>
    </source>
</evidence>
<dbReference type="InParanoid" id="D2W3R7"/>
<dbReference type="GeneID" id="8862052"/>
<sequence>MIDLSDADNIVKRLVFNIIDNNVETGYSVEHLVWDWESDLMNQLLDGTKRPIRASARYITMKNRCCSGEYCHFMWNGVETFDEMLLSPVPKANEKGSAFVGDGELLMISTSEVPFIERGKSKIFTMEKCTEVPSVTYNTTDFCTVITIPCSNVLERDYSLTAFYASSNVFLFDLKSDKFSTTPIQFIHPDNLFYFKEAFIESCIVPYLEGSRMRVFVCQKERLFELVWSGEEFKSPLQMIRHLEFVQSVFSITRMDNIGLLVRSKDINQKIQYHIYEPELYNSNQSQKEGIWRFITNVDGNLSSYLYAPKSKSLVYRKGIEYTKYLSFEEIMKMPSNRIREVFDEENFEKFKEYDASFNVYTPRCKSKAIEKVTFVKPNQRINEAYQIKLEHIDHIEIVAGINCKEFAEKLGQFISKDYVELTPTDLADYLGAPLVYLHKWGGNNLSHEYFIRDMQYHKRTSSVIELGKCLNGGLGGSTTDISNLTFLGIVQGKPFDSSEEDNAVEEEEEAEYQQLFKNTQFRMESNTMLATDPFLSDGGVYFENVREGLWQWNTTNKQQGYCDGGYFDPNVTAQFVAVHTDYLHLLNTSNIWLIPKDRTEEYGGEYNRNEYLNYEMEGGWFQMRLGVSSDCAVVGLFDQKYFNDENVLPASKVRQKSLLEANFKLCYEPPYQEYLTKKMEEEGFPDKMEMPYGIITSSGYGDGYYPTLFKKSEKGDVIAVKIFFA</sequence>
<keyword evidence="2" id="KW-1185">Reference proteome</keyword>
<dbReference type="KEGG" id="ngr:NAEGRDRAFT_82265"/>
<name>D2W3R7_NAEGR</name>
<dbReference type="EMBL" id="GG738933">
    <property type="protein sequence ID" value="EFC36284.1"/>
    <property type="molecule type" value="Genomic_DNA"/>
</dbReference>
<reference evidence="1 2" key="1">
    <citation type="journal article" date="2010" name="Cell">
        <title>The genome of Naegleria gruberi illuminates early eukaryotic versatility.</title>
        <authorList>
            <person name="Fritz-Laylin L.K."/>
            <person name="Prochnik S.E."/>
            <person name="Ginger M.L."/>
            <person name="Dacks J.B."/>
            <person name="Carpenter M.L."/>
            <person name="Field M.C."/>
            <person name="Kuo A."/>
            <person name="Paredez A."/>
            <person name="Chapman J."/>
            <person name="Pham J."/>
            <person name="Shu S."/>
            <person name="Neupane R."/>
            <person name="Cipriano M."/>
            <person name="Mancuso J."/>
            <person name="Tu H."/>
            <person name="Salamov A."/>
            <person name="Lindquist E."/>
            <person name="Shapiro H."/>
            <person name="Lucas S."/>
            <person name="Grigoriev I.V."/>
            <person name="Cande W.Z."/>
            <person name="Fulton C."/>
            <person name="Rokhsar D.S."/>
            <person name="Dawson S.C."/>
        </authorList>
    </citation>
    <scope>NUCLEOTIDE SEQUENCE [LARGE SCALE GENOMIC DNA]</scope>
    <source>
        <strain evidence="1 2">NEG-M</strain>
    </source>
</reference>
<accession>D2W3R7</accession>
<dbReference type="RefSeq" id="XP_002669028.1">
    <property type="nucleotide sequence ID" value="XM_002668982.1"/>
</dbReference>
<dbReference type="InterPro" id="IPR025335">
    <property type="entry name" value="DUF4241"/>
</dbReference>
<evidence type="ECO:0000313" key="1">
    <source>
        <dbReference type="EMBL" id="EFC36284.1"/>
    </source>
</evidence>
<dbReference type="Pfam" id="PF14025">
    <property type="entry name" value="DUF4241"/>
    <property type="match status" value="1"/>
</dbReference>
<dbReference type="VEuPathDB" id="AmoebaDB:NAEGRDRAFT_82265"/>
<gene>
    <name evidence="1" type="ORF">NAEGRDRAFT_82265</name>
</gene>
<protein>
    <submittedName>
        <fullName evidence="1">Predicted protein</fullName>
    </submittedName>
</protein>
<dbReference type="Proteomes" id="UP000006671">
    <property type="component" value="Unassembled WGS sequence"/>
</dbReference>